<accession>A0A9X3LZN6</accession>
<evidence type="ECO:0000256" key="1">
    <source>
        <dbReference type="SAM" id="MobiDB-lite"/>
    </source>
</evidence>
<dbReference type="EMBL" id="JAKMUZ010000024">
    <property type="protein sequence ID" value="MCZ9297026.1"/>
    <property type="molecule type" value="Genomic_DNA"/>
</dbReference>
<dbReference type="Proteomes" id="UP001146439">
    <property type="component" value="Unassembled WGS sequence"/>
</dbReference>
<sequence>MTLDELEEGLADGRELNEFDARAVKIVAQLIGRVREARMIIAEEGPVAAKESGEPIEHPAVKVERMASAEIRGWIKERPDLFGQRSHASKEDSGPKGDKFGGFKLVN</sequence>
<gene>
    <name evidence="2" type="ORF">L8V22_10775</name>
</gene>
<proteinExistence type="predicted"/>
<dbReference type="RefSeq" id="WP_269966526.1">
    <property type="nucleotide sequence ID" value="NZ_JAKMUZ010000024.1"/>
</dbReference>
<reference evidence="2" key="1">
    <citation type="submission" date="2022-02" db="EMBL/GenBank/DDBJ databases">
        <title>Corynebacterium sp. from urogenital microbiome.</title>
        <authorList>
            <person name="Cappelli E.A."/>
            <person name="Ribeiro T.G."/>
            <person name="Peixe L."/>
        </authorList>
    </citation>
    <scope>NUCLEOTIDE SEQUENCE</scope>
    <source>
        <strain evidence="2">C21Ua_68</strain>
    </source>
</reference>
<dbReference type="InterPro" id="IPR006448">
    <property type="entry name" value="Phage_term_ssu_P27"/>
</dbReference>
<organism evidence="2 3">
    <name type="scientific">Corynebacterium yonathiae</name>
    <dbReference type="NCBI Taxonomy" id="2913504"/>
    <lineage>
        <taxon>Bacteria</taxon>
        <taxon>Bacillati</taxon>
        <taxon>Actinomycetota</taxon>
        <taxon>Actinomycetes</taxon>
        <taxon>Mycobacteriales</taxon>
        <taxon>Corynebacteriaceae</taxon>
        <taxon>Corynebacterium</taxon>
    </lineage>
</organism>
<dbReference type="Pfam" id="PF05119">
    <property type="entry name" value="Terminase_4"/>
    <property type="match status" value="1"/>
</dbReference>
<evidence type="ECO:0000313" key="2">
    <source>
        <dbReference type="EMBL" id="MCZ9297026.1"/>
    </source>
</evidence>
<comment type="caution">
    <text evidence="2">The sequence shown here is derived from an EMBL/GenBank/DDBJ whole genome shotgun (WGS) entry which is preliminary data.</text>
</comment>
<feature type="region of interest" description="Disordered" evidence="1">
    <location>
        <begin position="82"/>
        <end position="107"/>
    </location>
</feature>
<feature type="compositionally biased region" description="Basic and acidic residues" evidence="1">
    <location>
        <begin position="88"/>
        <end position="101"/>
    </location>
</feature>
<evidence type="ECO:0000313" key="3">
    <source>
        <dbReference type="Proteomes" id="UP001146439"/>
    </source>
</evidence>
<name>A0A9X3LZN6_9CORY</name>
<dbReference type="AlphaFoldDB" id="A0A9X3LZN6"/>
<protein>
    <submittedName>
        <fullName evidence="2">P27 family phage terminase small subunit</fullName>
    </submittedName>
</protein>